<organism evidence="1 2">
    <name type="scientific">Pontibacter ruber</name>
    <dbReference type="NCBI Taxonomy" id="1343895"/>
    <lineage>
        <taxon>Bacteria</taxon>
        <taxon>Pseudomonadati</taxon>
        <taxon>Bacteroidota</taxon>
        <taxon>Cytophagia</taxon>
        <taxon>Cytophagales</taxon>
        <taxon>Hymenobacteraceae</taxon>
        <taxon>Pontibacter</taxon>
    </lineage>
</organism>
<dbReference type="PANTHER" id="PTHR12083:SF9">
    <property type="entry name" value="BIFUNCTIONAL POLYNUCLEOTIDE PHOSPHATASE_KINASE"/>
    <property type="match status" value="1"/>
</dbReference>
<comment type="caution">
    <text evidence="1">The sequence shown here is derived from an EMBL/GenBank/DDBJ whole genome shotgun (WGS) entry which is preliminary data.</text>
</comment>
<proteinExistence type="predicted"/>
<dbReference type="EMBL" id="JBHUIM010000001">
    <property type="protein sequence ID" value="MFD2245210.1"/>
    <property type="molecule type" value="Genomic_DNA"/>
</dbReference>
<dbReference type="SUPFAM" id="SSF52540">
    <property type="entry name" value="P-loop containing nucleoside triphosphate hydrolases"/>
    <property type="match status" value="1"/>
</dbReference>
<keyword evidence="2" id="KW-1185">Reference proteome</keyword>
<name>A0ABW5CV75_9BACT</name>
<accession>A0ABW5CV75</accession>
<evidence type="ECO:0000313" key="2">
    <source>
        <dbReference type="Proteomes" id="UP001597374"/>
    </source>
</evidence>
<protein>
    <submittedName>
        <fullName evidence="1">AAA family ATPase</fullName>
    </submittedName>
</protein>
<dbReference type="Gene3D" id="3.40.50.300">
    <property type="entry name" value="P-loop containing nucleotide triphosphate hydrolases"/>
    <property type="match status" value="1"/>
</dbReference>
<dbReference type="Proteomes" id="UP001597374">
    <property type="component" value="Unassembled WGS sequence"/>
</dbReference>
<dbReference type="Pfam" id="PF13671">
    <property type="entry name" value="AAA_33"/>
    <property type="match status" value="1"/>
</dbReference>
<sequence>MQAVIFCGIQASGKSTFYKEHFFNTHVRISLDLLRTRNRENLLLEACLSTQMRFVVDNTNPTAAERQKYIGLAKAARYEVVGYFFETSVKEALVRNSRRSGRFVVPDKGVFGTLKRLQKPALAEGFDVLYLVRLQQDGSYIIKQVEPETGHRFPDSADGPDGSEPEV</sequence>
<dbReference type="PANTHER" id="PTHR12083">
    <property type="entry name" value="BIFUNCTIONAL POLYNUCLEOTIDE PHOSPHATASE/KINASE"/>
    <property type="match status" value="1"/>
</dbReference>
<dbReference type="RefSeq" id="WP_250429333.1">
    <property type="nucleotide sequence ID" value="NZ_JALPRR010000002.1"/>
</dbReference>
<gene>
    <name evidence="1" type="ORF">ACFSKP_03020</name>
</gene>
<dbReference type="InterPro" id="IPR027417">
    <property type="entry name" value="P-loop_NTPase"/>
</dbReference>
<reference evidence="2" key="1">
    <citation type="journal article" date="2019" name="Int. J. Syst. Evol. Microbiol.">
        <title>The Global Catalogue of Microorganisms (GCM) 10K type strain sequencing project: providing services to taxonomists for standard genome sequencing and annotation.</title>
        <authorList>
            <consortium name="The Broad Institute Genomics Platform"/>
            <consortium name="The Broad Institute Genome Sequencing Center for Infectious Disease"/>
            <person name="Wu L."/>
            <person name="Ma J."/>
        </authorList>
    </citation>
    <scope>NUCLEOTIDE SEQUENCE [LARGE SCALE GENOMIC DNA]</scope>
    <source>
        <strain evidence="2">CGMCC 4.1782</strain>
    </source>
</reference>
<evidence type="ECO:0000313" key="1">
    <source>
        <dbReference type="EMBL" id="MFD2245210.1"/>
    </source>
</evidence>